<dbReference type="InterPro" id="IPR036837">
    <property type="entry name" value="Cation_efflux_CTD_sf"/>
</dbReference>
<dbReference type="NCBIfam" id="TIGR01297">
    <property type="entry name" value="CDF"/>
    <property type="match status" value="1"/>
</dbReference>
<evidence type="ECO:0000256" key="5">
    <source>
        <dbReference type="ARBA" id="ARBA00022989"/>
    </source>
</evidence>
<keyword evidence="3" id="KW-0813">Transport</keyword>
<dbReference type="FunFam" id="1.20.1510.10:FF:000006">
    <property type="entry name" value="Divalent cation efflux transporter"/>
    <property type="match status" value="1"/>
</dbReference>
<evidence type="ECO:0000256" key="1">
    <source>
        <dbReference type="ARBA" id="ARBA00004141"/>
    </source>
</evidence>
<dbReference type="SUPFAM" id="SSF160240">
    <property type="entry name" value="Cation efflux protein cytoplasmic domain-like"/>
    <property type="match status" value="1"/>
</dbReference>
<dbReference type="InterPro" id="IPR058533">
    <property type="entry name" value="Cation_efflux_TM"/>
</dbReference>
<comment type="similarity">
    <text evidence="2">Belongs to the cation diffusion facilitator (CDF) transporter (TC 2.A.4) family.</text>
</comment>
<feature type="transmembrane region" description="Helical" evidence="7">
    <location>
        <begin position="78"/>
        <end position="98"/>
    </location>
</feature>
<dbReference type="Proteomes" id="UP001155241">
    <property type="component" value="Unassembled WGS sequence"/>
</dbReference>
<dbReference type="InterPro" id="IPR027469">
    <property type="entry name" value="Cation_efflux_TMD_sf"/>
</dbReference>
<proteinExistence type="inferred from homology"/>
<dbReference type="EMBL" id="JAMXLR010000024">
    <property type="protein sequence ID" value="MCO6043440.1"/>
    <property type="molecule type" value="Genomic_DNA"/>
</dbReference>
<dbReference type="InterPro" id="IPR002524">
    <property type="entry name" value="Cation_efflux"/>
</dbReference>
<dbReference type="SUPFAM" id="SSF161111">
    <property type="entry name" value="Cation efflux protein transmembrane domain-like"/>
    <property type="match status" value="1"/>
</dbReference>
<evidence type="ECO:0000256" key="3">
    <source>
        <dbReference type="ARBA" id="ARBA00022448"/>
    </source>
</evidence>
<comment type="subcellular location">
    <subcellularLocation>
        <location evidence="1">Membrane</location>
        <topology evidence="1">Multi-pass membrane protein</topology>
    </subcellularLocation>
</comment>
<keyword evidence="11" id="KW-1185">Reference proteome</keyword>
<dbReference type="Gene3D" id="1.20.1510.10">
    <property type="entry name" value="Cation efflux protein transmembrane domain"/>
    <property type="match status" value="1"/>
</dbReference>
<feature type="domain" description="Cation efflux protein cytoplasmic" evidence="9">
    <location>
        <begin position="210"/>
        <end position="286"/>
    </location>
</feature>
<feature type="domain" description="Cation efflux protein transmembrane" evidence="8">
    <location>
        <begin position="10"/>
        <end position="204"/>
    </location>
</feature>
<evidence type="ECO:0000256" key="7">
    <source>
        <dbReference type="SAM" id="Phobius"/>
    </source>
</evidence>
<dbReference type="InterPro" id="IPR027470">
    <property type="entry name" value="Cation_efflux_CTD"/>
</dbReference>
<dbReference type="PANTHER" id="PTHR43840">
    <property type="entry name" value="MITOCHONDRIAL METAL TRANSPORTER 1-RELATED"/>
    <property type="match status" value="1"/>
</dbReference>
<comment type="caution">
    <text evidence="10">The sequence shown here is derived from an EMBL/GenBank/DDBJ whole genome shotgun (WGS) entry which is preliminary data.</text>
</comment>
<evidence type="ECO:0000256" key="2">
    <source>
        <dbReference type="ARBA" id="ARBA00008114"/>
    </source>
</evidence>
<name>A0A9X2F738_9BACT</name>
<evidence type="ECO:0000256" key="4">
    <source>
        <dbReference type="ARBA" id="ARBA00022692"/>
    </source>
</evidence>
<dbReference type="InterPro" id="IPR050291">
    <property type="entry name" value="CDF_Transporter"/>
</dbReference>
<sequence>MYRTAIRAALLGLVVNLALGIVKLVGGLVGSSFALVSDAVNSLGDALTSVVVTGALWYAQRPADEEHPYGHTRAEAVAASNIALVIIISALFVGWQALARITGEHDLPPVWTLWIAGANVVIKEGLYRYKRRVGRQTGSAAIVANAWDHRSDALCSLAVFVGLSVVRWAGPGYMWADEAAALFVVVAILISGIKLFRTSTSELLDPQADAKLVQQIRSTAEETPGVRQVEKLWVRKTGMEYLADIHIQVDAQLTVDEGHRIGHQVKDRLVEKFASLRDVLVHLEPCPHTHARSVAQQD</sequence>
<evidence type="ECO:0000313" key="11">
    <source>
        <dbReference type="Proteomes" id="UP001155241"/>
    </source>
</evidence>
<dbReference type="PANTHER" id="PTHR43840:SF15">
    <property type="entry name" value="MITOCHONDRIAL METAL TRANSPORTER 1-RELATED"/>
    <property type="match status" value="1"/>
</dbReference>
<dbReference type="RefSeq" id="WP_252851547.1">
    <property type="nucleotide sequence ID" value="NZ_JAMXLR010000024.1"/>
</dbReference>
<keyword evidence="6 7" id="KW-0472">Membrane</keyword>
<evidence type="ECO:0000259" key="8">
    <source>
        <dbReference type="Pfam" id="PF01545"/>
    </source>
</evidence>
<feature type="transmembrane region" description="Helical" evidence="7">
    <location>
        <begin position="153"/>
        <end position="173"/>
    </location>
</feature>
<organism evidence="10 11">
    <name type="scientific">Aeoliella straminimaris</name>
    <dbReference type="NCBI Taxonomy" id="2954799"/>
    <lineage>
        <taxon>Bacteria</taxon>
        <taxon>Pseudomonadati</taxon>
        <taxon>Planctomycetota</taxon>
        <taxon>Planctomycetia</taxon>
        <taxon>Pirellulales</taxon>
        <taxon>Lacipirellulaceae</taxon>
        <taxon>Aeoliella</taxon>
    </lineage>
</organism>
<evidence type="ECO:0000313" key="10">
    <source>
        <dbReference type="EMBL" id="MCO6043440.1"/>
    </source>
</evidence>
<reference evidence="10" key="1">
    <citation type="submission" date="2022-06" db="EMBL/GenBank/DDBJ databases">
        <title>Aeoliella straminimaris, a novel planctomycete from sediments.</title>
        <authorList>
            <person name="Vitorino I.R."/>
            <person name="Lage O.M."/>
        </authorList>
    </citation>
    <scope>NUCLEOTIDE SEQUENCE</scope>
    <source>
        <strain evidence="10">ICT_H6.2</strain>
    </source>
</reference>
<dbReference type="GO" id="GO:0016020">
    <property type="term" value="C:membrane"/>
    <property type="evidence" value="ECO:0007669"/>
    <property type="project" value="UniProtKB-SubCell"/>
</dbReference>
<protein>
    <submittedName>
        <fullName evidence="10">Cation diffusion facilitator family transporter</fullName>
    </submittedName>
</protein>
<evidence type="ECO:0000259" key="9">
    <source>
        <dbReference type="Pfam" id="PF16916"/>
    </source>
</evidence>
<feature type="transmembrane region" description="Helical" evidence="7">
    <location>
        <begin position="179"/>
        <end position="196"/>
    </location>
</feature>
<dbReference type="Pfam" id="PF01545">
    <property type="entry name" value="Cation_efflux"/>
    <property type="match status" value="1"/>
</dbReference>
<keyword evidence="5 7" id="KW-1133">Transmembrane helix</keyword>
<gene>
    <name evidence="10" type="ORF">NG895_05930</name>
</gene>
<dbReference type="AlphaFoldDB" id="A0A9X2F738"/>
<dbReference type="Pfam" id="PF16916">
    <property type="entry name" value="ZT_dimer"/>
    <property type="match status" value="1"/>
</dbReference>
<dbReference type="Gene3D" id="3.30.70.1350">
    <property type="entry name" value="Cation efflux protein, cytoplasmic domain"/>
    <property type="match status" value="1"/>
</dbReference>
<accession>A0A9X2F738</accession>
<evidence type="ECO:0000256" key="6">
    <source>
        <dbReference type="ARBA" id="ARBA00023136"/>
    </source>
</evidence>
<keyword evidence="4 7" id="KW-0812">Transmembrane</keyword>
<dbReference type="GO" id="GO:0008324">
    <property type="term" value="F:monoatomic cation transmembrane transporter activity"/>
    <property type="evidence" value="ECO:0007669"/>
    <property type="project" value="InterPro"/>
</dbReference>